<comment type="similarity">
    <text evidence="1 3">Belongs to the Nudix hydrolase family.</text>
</comment>
<dbReference type="GO" id="GO:0016787">
    <property type="term" value="F:hydrolase activity"/>
    <property type="evidence" value="ECO:0007669"/>
    <property type="project" value="UniProtKB-KW"/>
</dbReference>
<dbReference type="EMBL" id="CP042430">
    <property type="protein sequence ID" value="QEC46584.1"/>
    <property type="molecule type" value="Genomic_DNA"/>
</dbReference>
<dbReference type="Pfam" id="PF00293">
    <property type="entry name" value="NUDIX"/>
    <property type="match status" value="1"/>
</dbReference>
<evidence type="ECO:0000256" key="2">
    <source>
        <dbReference type="ARBA" id="ARBA00022801"/>
    </source>
</evidence>
<evidence type="ECO:0000259" key="4">
    <source>
        <dbReference type="PROSITE" id="PS51462"/>
    </source>
</evidence>
<dbReference type="RefSeq" id="WP_146915951.1">
    <property type="nucleotide sequence ID" value="NZ_CP042430.1"/>
</dbReference>
<dbReference type="InterPro" id="IPR020476">
    <property type="entry name" value="Nudix_hydrolase"/>
</dbReference>
<dbReference type="SUPFAM" id="SSF55811">
    <property type="entry name" value="Nudix"/>
    <property type="match status" value="1"/>
</dbReference>
<dbReference type="InterPro" id="IPR000086">
    <property type="entry name" value="NUDIX_hydrolase_dom"/>
</dbReference>
<accession>A0A5B8U0N3</accession>
<dbReference type="AlphaFoldDB" id="A0A5B8U0N3"/>
<dbReference type="Proteomes" id="UP000321805">
    <property type="component" value="Chromosome"/>
</dbReference>
<keyword evidence="2 3" id="KW-0378">Hydrolase</keyword>
<organism evidence="5 6">
    <name type="scientific">Baekduia soli</name>
    <dbReference type="NCBI Taxonomy" id="496014"/>
    <lineage>
        <taxon>Bacteria</taxon>
        <taxon>Bacillati</taxon>
        <taxon>Actinomycetota</taxon>
        <taxon>Thermoleophilia</taxon>
        <taxon>Solirubrobacterales</taxon>
        <taxon>Baekduiaceae</taxon>
        <taxon>Baekduia</taxon>
    </lineage>
</organism>
<dbReference type="CDD" id="cd03673">
    <property type="entry name" value="NUDIX_Ap6A_hydrolase"/>
    <property type="match status" value="1"/>
</dbReference>
<reference evidence="5 6" key="1">
    <citation type="journal article" date="2018" name="J. Microbiol.">
        <title>Baekduia soli gen. nov., sp. nov., a novel bacterium isolated from the soil of Baekdu Mountain and proposal of a novel family name, Baekduiaceae fam. nov.</title>
        <authorList>
            <person name="An D.S."/>
            <person name="Siddiqi M.Z."/>
            <person name="Kim K.H."/>
            <person name="Yu H.S."/>
            <person name="Im W.T."/>
        </authorList>
    </citation>
    <scope>NUCLEOTIDE SEQUENCE [LARGE SCALE GENOMIC DNA]</scope>
    <source>
        <strain evidence="5 6">BR7-21</strain>
    </source>
</reference>
<name>A0A5B8U0N3_9ACTN</name>
<dbReference type="PROSITE" id="PS00893">
    <property type="entry name" value="NUDIX_BOX"/>
    <property type="match status" value="1"/>
</dbReference>
<dbReference type="OrthoDB" id="9816289at2"/>
<dbReference type="PRINTS" id="PR00502">
    <property type="entry name" value="NUDIXFAMILY"/>
</dbReference>
<evidence type="ECO:0000256" key="1">
    <source>
        <dbReference type="ARBA" id="ARBA00005582"/>
    </source>
</evidence>
<evidence type="ECO:0000256" key="3">
    <source>
        <dbReference type="RuleBase" id="RU003476"/>
    </source>
</evidence>
<proteinExistence type="inferred from homology"/>
<protein>
    <submittedName>
        <fullName evidence="5">NUDIX hydrolase</fullName>
    </submittedName>
</protein>
<dbReference type="Gene3D" id="3.90.79.10">
    <property type="entry name" value="Nucleoside Triphosphate Pyrophosphohydrolase"/>
    <property type="match status" value="1"/>
</dbReference>
<gene>
    <name evidence="5" type="ORF">FSW04_02640</name>
</gene>
<evidence type="ECO:0000313" key="6">
    <source>
        <dbReference type="Proteomes" id="UP000321805"/>
    </source>
</evidence>
<evidence type="ECO:0000313" key="5">
    <source>
        <dbReference type="EMBL" id="QEC46584.1"/>
    </source>
</evidence>
<dbReference type="InterPro" id="IPR020084">
    <property type="entry name" value="NUDIX_hydrolase_CS"/>
</dbReference>
<dbReference type="PROSITE" id="PS51462">
    <property type="entry name" value="NUDIX"/>
    <property type="match status" value="1"/>
</dbReference>
<keyword evidence="6" id="KW-1185">Reference proteome</keyword>
<dbReference type="KEGG" id="bsol:FSW04_02640"/>
<sequence>MARSGGASAPSEHSAGGVVVRDGADCVVIVPTRRAASGSRVVALPKGHVDPGETPPQAAAREVREEAGVHARLVDPLGSVRYWYMRDGRRIAKRVDFFLFAYVWGDVGDHDHEVERAFWMPLQEAAQALSYEGERQMAARALSRMVPDG</sequence>
<feature type="domain" description="Nudix hydrolase" evidence="4">
    <location>
        <begin position="10"/>
        <end position="143"/>
    </location>
</feature>
<dbReference type="PANTHER" id="PTHR43736">
    <property type="entry name" value="ADP-RIBOSE PYROPHOSPHATASE"/>
    <property type="match status" value="1"/>
</dbReference>
<dbReference type="InterPro" id="IPR015797">
    <property type="entry name" value="NUDIX_hydrolase-like_dom_sf"/>
</dbReference>
<dbReference type="PANTHER" id="PTHR43736:SF1">
    <property type="entry name" value="DIHYDRONEOPTERIN TRIPHOSPHATE DIPHOSPHATASE"/>
    <property type="match status" value="1"/>
</dbReference>